<feature type="domain" description="Benzylsuccinate synthase beta subunit" evidence="1">
    <location>
        <begin position="11"/>
        <end position="76"/>
    </location>
</feature>
<dbReference type="EMBL" id="CP001390">
    <property type="protein sequence ID" value="ACM20790.1"/>
    <property type="molecule type" value="Genomic_DNA"/>
</dbReference>
<dbReference type="Gene3D" id="4.10.490.20">
    <property type="match status" value="1"/>
</dbReference>
<dbReference type="HOGENOM" id="CLU_2679661_0_0_7"/>
<name>B9M010_GEODF</name>
<dbReference type="InterPro" id="IPR040565">
    <property type="entry name" value="BssB_TutG"/>
</dbReference>
<keyword evidence="3" id="KW-1185">Reference proteome</keyword>
<evidence type="ECO:0000313" key="3">
    <source>
        <dbReference type="Proteomes" id="UP000007721"/>
    </source>
</evidence>
<sequence length="76" mass="8736">MTATAQNENMMHEKKGTGKPCIKCKWQIADPTNPLRGQCTVNRTQMGGVWKRWVSDVYNVTCSRHEEGKLSFREHV</sequence>
<proteinExistence type="predicted"/>
<dbReference type="eggNOG" id="ENOG50334I0">
    <property type="taxonomic scope" value="Bacteria"/>
</dbReference>
<dbReference type="Proteomes" id="UP000007721">
    <property type="component" value="Chromosome"/>
</dbReference>
<gene>
    <name evidence="2" type="primary">bssB-2</name>
    <name evidence="2" type="ordered locus">Geob_2437</name>
</gene>
<dbReference type="STRING" id="316067.Geob_2437"/>
<organism evidence="2 3">
    <name type="scientific">Geotalea daltonii (strain DSM 22248 / JCM 15807 / FRC-32)</name>
    <name type="common">Geobacter daltonii</name>
    <dbReference type="NCBI Taxonomy" id="316067"/>
    <lineage>
        <taxon>Bacteria</taxon>
        <taxon>Pseudomonadati</taxon>
        <taxon>Thermodesulfobacteriota</taxon>
        <taxon>Desulfuromonadia</taxon>
        <taxon>Geobacterales</taxon>
        <taxon>Geobacteraceae</taxon>
        <taxon>Geotalea</taxon>
    </lineage>
</organism>
<dbReference type="RefSeq" id="WP_012647519.1">
    <property type="nucleotide sequence ID" value="NC_011979.1"/>
</dbReference>
<evidence type="ECO:0000259" key="1">
    <source>
        <dbReference type="Pfam" id="PF18512"/>
    </source>
</evidence>
<dbReference type="KEGG" id="geo:Geob_2437"/>
<dbReference type="Pfam" id="PF18512">
    <property type="entry name" value="BssB_TutG"/>
    <property type="match status" value="1"/>
</dbReference>
<dbReference type="InterPro" id="IPR053760">
    <property type="entry name" value="BSS-like_sf"/>
</dbReference>
<dbReference type="OrthoDB" id="5422057at2"/>
<protein>
    <submittedName>
        <fullName evidence="2">(R)-benzylsuccinate synthase, beta subunit</fullName>
    </submittedName>
</protein>
<reference evidence="2 3" key="1">
    <citation type="submission" date="2009-01" db="EMBL/GenBank/DDBJ databases">
        <title>Complete sequence of Geobacter sp. FRC-32.</title>
        <authorList>
            <consortium name="US DOE Joint Genome Institute"/>
            <person name="Lucas S."/>
            <person name="Copeland A."/>
            <person name="Lapidus A."/>
            <person name="Glavina del Rio T."/>
            <person name="Dalin E."/>
            <person name="Tice H."/>
            <person name="Bruce D."/>
            <person name="Goodwin L."/>
            <person name="Pitluck S."/>
            <person name="Saunders E."/>
            <person name="Brettin T."/>
            <person name="Detter J.C."/>
            <person name="Han C."/>
            <person name="Larimer F."/>
            <person name="Land M."/>
            <person name="Hauser L."/>
            <person name="Kyrpides N."/>
            <person name="Ovchinnikova G."/>
            <person name="Kostka J."/>
            <person name="Richardson P."/>
        </authorList>
    </citation>
    <scope>NUCLEOTIDE SEQUENCE [LARGE SCALE GENOMIC DNA]</scope>
    <source>
        <strain evidence="3">DSM 22248 / JCM 15807 / FRC-32</strain>
    </source>
</reference>
<dbReference type="AlphaFoldDB" id="B9M010"/>
<accession>B9M010</accession>
<evidence type="ECO:0000313" key="2">
    <source>
        <dbReference type="EMBL" id="ACM20790.1"/>
    </source>
</evidence>